<dbReference type="Pfam" id="PF01370">
    <property type="entry name" value="Epimerase"/>
    <property type="match status" value="1"/>
</dbReference>
<dbReference type="EMBL" id="OZ075115">
    <property type="protein sequence ID" value="CAL5070172.1"/>
    <property type="molecule type" value="Genomic_DNA"/>
</dbReference>
<proteinExistence type="predicted"/>
<feature type="domain" description="NAD-dependent epimerase/dehydratase" evidence="2">
    <location>
        <begin position="12"/>
        <end position="260"/>
    </location>
</feature>
<name>A0ABC9F7D6_9POAL</name>
<keyword evidence="1" id="KW-0560">Oxidoreductase</keyword>
<sequence length="342" mass="37037">MSAAGDKKRTACVTGGNGYIGSALIKMLLEKGYAVKTTVRNPDDIAKNSHLKDLQALGPLTVLRADLLEEGSFDDAVASCDYVFLVAAPVNLASEDPEKELIEPAVRGTLNVMRSCVKAGTVKRVILTSSVGGVYIRPELRGDGHVLNEDSWSDVEYLRAQKPPLWWGYCVSKVLLEEEACKFAEEHGISLVTVCPVVTVGAAPAPIVSTSVPACLSFLSGDEAGLGALKSIEKTSGAVQLVHVADLCRAELFVAEEEAAAGRYICCAVNTTVVELARFLAHKYPHYNVKTDFTNDQLLDKPRVSLSSAKLVREGFEFKFKTLDEIYHDVLEYGKALGILHY</sequence>
<evidence type="ECO:0000256" key="1">
    <source>
        <dbReference type="ARBA" id="ARBA00023002"/>
    </source>
</evidence>
<dbReference type="GO" id="GO:0016491">
    <property type="term" value="F:oxidoreductase activity"/>
    <property type="evidence" value="ECO:0007669"/>
    <property type="project" value="UniProtKB-KW"/>
</dbReference>
<dbReference type="Proteomes" id="UP001497457">
    <property type="component" value="Chromosome 5rd"/>
</dbReference>
<dbReference type="AlphaFoldDB" id="A0ABC9F7D6"/>
<gene>
    <name evidence="3" type="ORF">URODEC1_LOCUS102645</name>
</gene>
<keyword evidence="4" id="KW-1185">Reference proteome</keyword>
<reference evidence="4" key="1">
    <citation type="submission" date="2024-06" db="EMBL/GenBank/DDBJ databases">
        <authorList>
            <person name="Ryan C."/>
        </authorList>
    </citation>
    <scope>NUCLEOTIDE SEQUENCE [LARGE SCALE GENOMIC DNA]</scope>
</reference>
<dbReference type="PANTHER" id="PTHR10366">
    <property type="entry name" value="NAD DEPENDENT EPIMERASE/DEHYDRATASE"/>
    <property type="match status" value="1"/>
</dbReference>
<evidence type="ECO:0000313" key="4">
    <source>
        <dbReference type="Proteomes" id="UP001497457"/>
    </source>
</evidence>
<organism evidence="3 4">
    <name type="scientific">Urochloa decumbens</name>
    <dbReference type="NCBI Taxonomy" id="240449"/>
    <lineage>
        <taxon>Eukaryota</taxon>
        <taxon>Viridiplantae</taxon>
        <taxon>Streptophyta</taxon>
        <taxon>Embryophyta</taxon>
        <taxon>Tracheophyta</taxon>
        <taxon>Spermatophyta</taxon>
        <taxon>Magnoliopsida</taxon>
        <taxon>Liliopsida</taxon>
        <taxon>Poales</taxon>
        <taxon>Poaceae</taxon>
        <taxon>PACMAD clade</taxon>
        <taxon>Panicoideae</taxon>
        <taxon>Panicodae</taxon>
        <taxon>Paniceae</taxon>
        <taxon>Melinidinae</taxon>
        <taxon>Urochloa</taxon>
    </lineage>
</organism>
<evidence type="ECO:0000313" key="3">
    <source>
        <dbReference type="EMBL" id="CAL5070172.1"/>
    </source>
</evidence>
<dbReference type="InterPro" id="IPR050425">
    <property type="entry name" value="NAD(P)_dehydrat-like"/>
</dbReference>
<dbReference type="PANTHER" id="PTHR10366:SF760">
    <property type="entry name" value="NAD-DEPENDENT EPIMERASE_DEHYDRATASE DOMAIN-CONTAINING PROTEIN"/>
    <property type="match status" value="1"/>
</dbReference>
<dbReference type="CDD" id="cd08958">
    <property type="entry name" value="FR_SDR_e"/>
    <property type="match status" value="1"/>
</dbReference>
<dbReference type="Gene3D" id="3.40.50.720">
    <property type="entry name" value="NAD(P)-binding Rossmann-like Domain"/>
    <property type="match status" value="1"/>
</dbReference>
<accession>A0ABC9F7D6</accession>
<dbReference type="SUPFAM" id="SSF51735">
    <property type="entry name" value="NAD(P)-binding Rossmann-fold domains"/>
    <property type="match status" value="1"/>
</dbReference>
<evidence type="ECO:0000259" key="2">
    <source>
        <dbReference type="Pfam" id="PF01370"/>
    </source>
</evidence>
<dbReference type="FunFam" id="3.40.50.720:FF:000428">
    <property type="entry name" value="Leucoanthocyanidin reductase"/>
    <property type="match status" value="1"/>
</dbReference>
<protein>
    <recommendedName>
        <fullName evidence="2">NAD-dependent epimerase/dehydratase domain-containing protein</fullName>
    </recommendedName>
</protein>
<dbReference type="InterPro" id="IPR001509">
    <property type="entry name" value="Epimerase_deHydtase"/>
</dbReference>
<reference evidence="3 4" key="2">
    <citation type="submission" date="2024-10" db="EMBL/GenBank/DDBJ databases">
        <authorList>
            <person name="Ryan C."/>
        </authorList>
    </citation>
    <scope>NUCLEOTIDE SEQUENCE [LARGE SCALE GENOMIC DNA]</scope>
</reference>
<dbReference type="InterPro" id="IPR036291">
    <property type="entry name" value="NAD(P)-bd_dom_sf"/>
</dbReference>